<protein>
    <submittedName>
        <fullName evidence="1">Uncharacterized protein</fullName>
    </submittedName>
</protein>
<accession>A0A2S9TD83</accession>
<evidence type="ECO:0000313" key="1">
    <source>
        <dbReference type="EMBL" id="PRM96791.1"/>
    </source>
</evidence>
<comment type="caution">
    <text evidence="1">The sequence shown here is derived from an EMBL/GenBank/DDBJ whole genome shotgun (WGS) entry which is preliminary data.</text>
</comment>
<dbReference type="AlphaFoldDB" id="A0A2S9TD83"/>
<reference evidence="1 2" key="1">
    <citation type="submission" date="2017-09" db="EMBL/GenBank/DDBJ databases">
        <title>Reassesment of A. cryaerophilus.</title>
        <authorList>
            <person name="Perez-Cataluna A."/>
            <person name="Collado L."/>
            <person name="Salgado O."/>
            <person name="Lefinanco V."/>
            <person name="Figueras M.J."/>
        </authorList>
    </citation>
    <scope>NUCLEOTIDE SEQUENCE [LARGE SCALE GENOMIC DNA]</scope>
    <source>
        <strain evidence="1 2">LMG 9065</strain>
    </source>
</reference>
<organism evidence="1 2">
    <name type="scientific">Aliarcobacter cryaerophilus</name>
    <dbReference type="NCBI Taxonomy" id="28198"/>
    <lineage>
        <taxon>Bacteria</taxon>
        <taxon>Pseudomonadati</taxon>
        <taxon>Campylobacterota</taxon>
        <taxon>Epsilonproteobacteria</taxon>
        <taxon>Campylobacterales</taxon>
        <taxon>Arcobacteraceae</taxon>
        <taxon>Aliarcobacter</taxon>
    </lineage>
</organism>
<evidence type="ECO:0000313" key="2">
    <source>
        <dbReference type="Proteomes" id="UP000239151"/>
    </source>
</evidence>
<proteinExistence type="predicted"/>
<dbReference type="Proteomes" id="UP000239151">
    <property type="component" value="Unassembled WGS sequence"/>
</dbReference>
<name>A0A2S9TD83_9BACT</name>
<dbReference type="EMBL" id="NXGI01000016">
    <property type="protein sequence ID" value="PRM96791.1"/>
    <property type="molecule type" value="Genomic_DNA"/>
</dbReference>
<gene>
    <name evidence="1" type="ORF">CJ670_07230</name>
</gene>
<sequence length="124" mass="14352">MKDVLNAKKEKIIGEIEQGGLKKLKKTKLLRLIKDEIQSLSNYWTLLQILEMINKEFDLQISNTVFYDFCKNNLKKNNIETVDKIGEIRKGVSQNRNTKKEEEKSILDSDELNAIAMYGSSKVQ</sequence>